<dbReference type="PANTHER" id="PTHR30386">
    <property type="entry name" value="MEMBRANE FUSION SUBUNIT OF EMRAB-TOLC MULTIDRUG EFFLUX PUMP"/>
    <property type="match status" value="1"/>
</dbReference>
<evidence type="ECO:0000256" key="1">
    <source>
        <dbReference type="ARBA" id="ARBA00004377"/>
    </source>
</evidence>
<keyword evidence="7 9" id="KW-1133">Transmembrane helix</keyword>
<sequence length="449" mass="51352">MSKNPIEQHLKNALISNSSSEDSVVDDKVVLSSTMTPVHKTLLVIFLLLLITIIVASQARIDIVVSVRGELLLDSDIEKVQHLEGGILEELLVQKGDLVYEGQPIAQLKALERNTQLDTVNTEIVQLELDIIRYQSLLAMQEPDFSQYESSFNEFVATNRNTWRQEFNKNLSNEQLISHDIDHKKALISSMKKRRKSSVNQLKLIRKQLDIKETLYKEEMASYVDVLNVQVQESNMVREIENLDESLMNEDFQLQKLDKQLTDLVENRNSEYQAQIIQARKDIRIKQLQQPQHSDKVDRLTVYSPIDGVVDKVHFNFKSAIVPPGESIADIAPLNNTLHGEAKIPRKEMGFVEVGQQVKVKFDTYNFAKYGFIQGTITSISRSSYEEEDTQFYLASIELENNFLERSGAKYNLSPFMEFTADVKTGSRRVIEYAAKPVMSAIEDAFDER</sequence>
<evidence type="ECO:0000256" key="3">
    <source>
        <dbReference type="ARBA" id="ARBA00022448"/>
    </source>
</evidence>
<dbReference type="InterPro" id="IPR058982">
    <property type="entry name" value="Beta-barrel_AprE"/>
</dbReference>
<dbReference type="InterPro" id="IPR050739">
    <property type="entry name" value="MFP"/>
</dbReference>
<dbReference type="Pfam" id="PF26002">
    <property type="entry name" value="Beta-barrel_AprE"/>
    <property type="match status" value="1"/>
</dbReference>
<evidence type="ECO:0000256" key="9">
    <source>
        <dbReference type="RuleBase" id="RU365093"/>
    </source>
</evidence>
<keyword evidence="3 9" id="KW-0813">Transport</keyword>
<keyword evidence="5 9" id="KW-0997">Cell inner membrane</keyword>
<feature type="transmembrane region" description="Helical" evidence="9">
    <location>
        <begin position="41"/>
        <end position="59"/>
    </location>
</feature>
<gene>
    <name evidence="11" type="ORF">QWJ08_17245</name>
</gene>
<evidence type="ECO:0000259" key="10">
    <source>
        <dbReference type="Pfam" id="PF26002"/>
    </source>
</evidence>
<evidence type="ECO:0000313" key="11">
    <source>
        <dbReference type="EMBL" id="MDN2483092.1"/>
    </source>
</evidence>
<protein>
    <recommendedName>
        <fullName evidence="9">Membrane fusion protein (MFP) family protein</fullName>
    </recommendedName>
</protein>
<evidence type="ECO:0000313" key="12">
    <source>
        <dbReference type="Proteomes" id="UP001169719"/>
    </source>
</evidence>
<keyword evidence="4 9" id="KW-1003">Cell membrane</keyword>
<name>A0ABT7Y514_9VIBR</name>
<evidence type="ECO:0000256" key="7">
    <source>
        <dbReference type="ARBA" id="ARBA00022989"/>
    </source>
</evidence>
<dbReference type="Proteomes" id="UP001169719">
    <property type="component" value="Unassembled WGS sequence"/>
</dbReference>
<dbReference type="PRINTS" id="PR01490">
    <property type="entry name" value="RTXTOXIND"/>
</dbReference>
<comment type="subcellular location">
    <subcellularLocation>
        <location evidence="1 9">Cell inner membrane</location>
        <topology evidence="1 9">Single-pass membrane protein</topology>
    </subcellularLocation>
</comment>
<reference evidence="11" key="1">
    <citation type="submission" date="2024-05" db="EMBL/GenBank/DDBJ databases">
        <title>Genome Sequences of Four Agar- Degrading Marine Bacteria.</title>
        <authorList>
            <person name="Phillips E.K."/>
            <person name="Shaffer J.C."/>
            <person name="Henson M.W."/>
            <person name="Temperton B."/>
            <person name="Thrash C.J."/>
            <person name="Martin M.O."/>
        </authorList>
    </citation>
    <scope>NUCLEOTIDE SEQUENCE</scope>
    <source>
        <strain evidence="11">EKP203</strain>
    </source>
</reference>
<organism evidence="11 12">
    <name type="scientific">Vibrio agarivorans</name>
    <dbReference type="NCBI Taxonomy" id="153622"/>
    <lineage>
        <taxon>Bacteria</taxon>
        <taxon>Pseudomonadati</taxon>
        <taxon>Pseudomonadota</taxon>
        <taxon>Gammaproteobacteria</taxon>
        <taxon>Vibrionales</taxon>
        <taxon>Vibrionaceae</taxon>
        <taxon>Vibrio</taxon>
    </lineage>
</organism>
<evidence type="ECO:0000256" key="4">
    <source>
        <dbReference type="ARBA" id="ARBA00022475"/>
    </source>
</evidence>
<accession>A0ABT7Y514</accession>
<dbReference type="InterPro" id="IPR010129">
    <property type="entry name" value="T1SS_HlyD"/>
</dbReference>
<keyword evidence="6 9" id="KW-0812">Transmembrane</keyword>
<comment type="caution">
    <text evidence="11">The sequence shown here is derived from an EMBL/GenBank/DDBJ whole genome shotgun (WGS) entry which is preliminary data.</text>
</comment>
<evidence type="ECO:0000256" key="2">
    <source>
        <dbReference type="ARBA" id="ARBA00009477"/>
    </source>
</evidence>
<keyword evidence="8 9" id="KW-0472">Membrane</keyword>
<evidence type="ECO:0000256" key="5">
    <source>
        <dbReference type="ARBA" id="ARBA00022519"/>
    </source>
</evidence>
<comment type="similarity">
    <text evidence="2 9">Belongs to the membrane fusion protein (MFP) (TC 8.A.1) family.</text>
</comment>
<dbReference type="EMBL" id="JAUEOZ010000002">
    <property type="protein sequence ID" value="MDN2483092.1"/>
    <property type="molecule type" value="Genomic_DNA"/>
</dbReference>
<evidence type="ECO:0000256" key="6">
    <source>
        <dbReference type="ARBA" id="ARBA00022692"/>
    </source>
</evidence>
<dbReference type="PANTHER" id="PTHR30386:SF26">
    <property type="entry name" value="TRANSPORT PROTEIN COMB"/>
    <property type="match status" value="1"/>
</dbReference>
<proteinExistence type="inferred from homology"/>
<dbReference type="RefSeq" id="WP_289963147.1">
    <property type="nucleotide sequence ID" value="NZ_JAUEOZ010000002.1"/>
</dbReference>
<keyword evidence="12" id="KW-1185">Reference proteome</keyword>
<feature type="domain" description="AprE-like beta-barrel" evidence="10">
    <location>
        <begin position="341"/>
        <end position="426"/>
    </location>
</feature>
<dbReference type="NCBIfam" id="TIGR01843">
    <property type="entry name" value="type_I_hlyD"/>
    <property type="match status" value="1"/>
</dbReference>
<dbReference type="Gene3D" id="2.40.30.170">
    <property type="match status" value="1"/>
</dbReference>
<evidence type="ECO:0000256" key="8">
    <source>
        <dbReference type="ARBA" id="ARBA00023136"/>
    </source>
</evidence>